<evidence type="ECO:0000313" key="2">
    <source>
        <dbReference type="Proteomes" id="UP000178681"/>
    </source>
</evidence>
<dbReference type="STRING" id="1798377.A2872_03050"/>
<dbReference type="AlphaFoldDB" id="A0A1F5Z024"/>
<dbReference type="Proteomes" id="UP000178681">
    <property type="component" value="Unassembled WGS sequence"/>
</dbReference>
<comment type="caution">
    <text evidence="1">The sequence shown here is derived from an EMBL/GenBank/DDBJ whole genome shotgun (WGS) entry which is preliminary data.</text>
</comment>
<accession>A0A1F5Z024</accession>
<dbReference type="EMBL" id="MFJG01000027">
    <property type="protein sequence ID" value="OGG05820.1"/>
    <property type="molecule type" value="Genomic_DNA"/>
</dbReference>
<protein>
    <submittedName>
        <fullName evidence="1">Uncharacterized protein</fullName>
    </submittedName>
</protein>
<evidence type="ECO:0000313" key="1">
    <source>
        <dbReference type="EMBL" id="OGG05820.1"/>
    </source>
</evidence>
<gene>
    <name evidence="1" type="ORF">A2872_03050</name>
</gene>
<organism evidence="1 2">
    <name type="scientific">Candidatus Gottesmanbacteria bacterium RIFCSPHIGHO2_01_FULL_42_12</name>
    <dbReference type="NCBI Taxonomy" id="1798377"/>
    <lineage>
        <taxon>Bacteria</taxon>
        <taxon>Candidatus Gottesmaniibacteriota</taxon>
    </lineage>
</organism>
<name>A0A1F5Z024_9BACT</name>
<reference evidence="1 2" key="1">
    <citation type="journal article" date="2016" name="Nat. Commun.">
        <title>Thousands of microbial genomes shed light on interconnected biogeochemical processes in an aquifer system.</title>
        <authorList>
            <person name="Anantharaman K."/>
            <person name="Brown C.T."/>
            <person name="Hug L.A."/>
            <person name="Sharon I."/>
            <person name="Castelle C.J."/>
            <person name="Probst A.J."/>
            <person name="Thomas B.C."/>
            <person name="Singh A."/>
            <person name="Wilkins M.J."/>
            <person name="Karaoz U."/>
            <person name="Brodie E.L."/>
            <person name="Williams K.H."/>
            <person name="Hubbard S.S."/>
            <person name="Banfield J.F."/>
        </authorList>
    </citation>
    <scope>NUCLEOTIDE SEQUENCE [LARGE SCALE GENOMIC DNA]</scope>
</reference>
<sequence>MGWGQNLKEKFRETFFPEKEAESIYQRLLDLTRSSDFPQEGDFHKRTYTHINNMARVQGMVARRELLDFDKIRIAREFLRVNRPFAGRK</sequence>
<proteinExistence type="predicted"/>